<evidence type="ECO:0000313" key="2">
    <source>
        <dbReference type="EMBL" id="MCK8788293.1"/>
    </source>
</evidence>
<accession>A0A9X2BWZ2</accession>
<feature type="region of interest" description="Disordered" evidence="1">
    <location>
        <begin position="1"/>
        <end position="20"/>
    </location>
</feature>
<sequence>VGAEDARTAPPPTTAGEQAEAAIRDRALALAVIRQALADATATKLYDPRRSGGNARAVTAEEREEARLFLTGGGQWAVARRLWCDAAGVTPEWLERCAARMPVLEPSP</sequence>
<reference evidence="2" key="1">
    <citation type="submission" date="2022-04" db="EMBL/GenBank/DDBJ databases">
        <title>Roseomonas acroporae sp. nov., isolated from coral Acropora digitifera.</title>
        <authorList>
            <person name="Sun H."/>
        </authorList>
    </citation>
    <scope>NUCLEOTIDE SEQUENCE</scope>
    <source>
        <strain evidence="2">NAR14</strain>
    </source>
</reference>
<dbReference type="EMBL" id="JALPRX010000273">
    <property type="protein sequence ID" value="MCK8788293.1"/>
    <property type="molecule type" value="Genomic_DNA"/>
</dbReference>
<protein>
    <submittedName>
        <fullName evidence="2">Uncharacterized protein</fullName>
    </submittedName>
</protein>
<name>A0A9X2BWZ2_9PROT</name>
<dbReference type="RefSeq" id="WP_248670333.1">
    <property type="nucleotide sequence ID" value="NZ_JALPRX010000273.1"/>
</dbReference>
<comment type="caution">
    <text evidence="2">The sequence shown here is derived from an EMBL/GenBank/DDBJ whole genome shotgun (WGS) entry which is preliminary data.</text>
</comment>
<gene>
    <name evidence="2" type="ORF">M0638_28480</name>
</gene>
<dbReference type="Proteomes" id="UP001139516">
    <property type="component" value="Unassembled WGS sequence"/>
</dbReference>
<evidence type="ECO:0000313" key="3">
    <source>
        <dbReference type="Proteomes" id="UP001139516"/>
    </source>
</evidence>
<feature type="non-terminal residue" evidence="2">
    <location>
        <position position="1"/>
    </location>
</feature>
<evidence type="ECO:0000256" key="1">
    <source>
        <dbReference type="SAM" id="MobiDB-lite"/>
    </source>
</evidence>
<keyword evidence="3" id="KW-1185">Reference proteome</keyword>
<proteinExistence type="predicted"/>
<dbReference type="AlphaFoldDB" id="A0A9X2BWZ2"/>
<organism evidence="2 3">
    <name type="scientific">Roseomonas acroporae</name>
    <dbReference type="NCBI Taxonomy" id="2937791"/>
    <lineage>
        <taxon>Bacteria</taxon>
        <taxon>Pseudomonadati</taxon>
        <taxon>Pseudomonadota</taxon>
        <taxon>Alphaproteobacteria</taxon>
        <taxon>Acetobacterales</taxon>
        <taxon>Roseomonadaceae</taxon>
        <taxon>Roseomonas</taxon>
    </lineage>
</organism>